<dbReference type="InterPro" id="IPR023166">
    <property type="entry name" value="BaiN-like_dom_sf"/>
</dbReference>
<evidence type="ECO:0000313" key="7">
    <source>
        <dbReference type="Proteomes" id="UP000006671"/>
    </source>
</evidence>
<accession>D2V4E4</accession>
<feature type="domain" description="RsdA/BaiN/AoA(So)-like insert" evidence="5">
    <location>
        <begin position="396"/>
        <end position="491"/>
    </location>
</feature>
<evidence type="ECO:0000259" key="4">
    <source>
        <dbReference type="Pfam" id="PF03486"/>
    </source>
</evidence>
<feature type="domain" description="RsdA/BaiN/AoA(So)-like insert" evidence="5">
    <location>
        <begin position="278"/>
        <end position="347"/>
    </location>
</feature>
<dbReference type="InterPro" id="IPR057661">
    <property type="entry name" value="RsdA/BaiN/AoA(So)_Rossmann"/>
</dbReference>
<sequence length="553" mass="61812">MKQFNYQSLMHGSSLKHKIVATSKFNNILIQQQHNIGTSCTTLNNFKSFTISKQLSSSSEVKRICIVGGGAAGLNCTKFAQSKALSLLKSNKNQKIEILLLERKPQCGRKIIMSGGSRCNLIPHESKWLSFKKENDLELKYFSSRPDILFQILKTWPIEQQKVFFEKELKIPLELEVESGKYFPQSNDAKDVLDAFLKSITDKSNERVKVSILNNCDVKGLEKTERGWNVKFSHNDRDNQSVLCKSVVMSTGGLSVINSDGVGVQLLSQLGHSIVPMYPALTPLVSDSKVKLIHKELSGLTIPNVILTVCLENGSERKVIYQMEEPKGFLFTHTGYSGPACLNPSHATIPGLYNFETQRMKDILVENPPQSSSLIEKSQIERLLFHSPAKPPCQLKLYVNWTPLISAQEWDRKFQQAKQKNSKLVLKNFIHKNSEPNFLPIRLVQLITDSLAMSDLLVSRLSNDQRRSIISHLTSFPLDIGGNKGFKMAEVTGGGVDLSQINIPSMESKIHPNLFLCGEVLDAFGRIGGFNFALAWITSRLAGTSCVEQVLTQ</sequence>
<protein>
    <submittedName>
        <fullName evidence="6">Predicted protein</fullName>
    </submittedName>
</protein>
<evidence type="ECO:0000256" key="3">
    <source>
        <dbReference type="ARBA" id="ARBA00022827"/>
    </source>
</evidence>
<dbReference type="InterPro" id="IPR036188">
    <property type="entry name" value="FAD/NAD-bd_sf"/>
</dbReference>
<dbReference type="Pfam" id="PF22780">
    <property type="entry name" value="HI0933_like_1st"/>
    <property type="match status" value="2"/>
</dbReference>
<dbReference type="KEGG" id="ngr:NAEGRDRAFT_63696"/>
<comment type="cofactor">
    <cofactor evidence="1">
        <name>FAD</name>
        <dbReference type="ChEBI" id="CHEBI:57692"/>
    </cofactor>
</comment>
<dbReference type="PANTHER" id="PTHR42887:SF2">
    <property type="entry name" value="OS12G0638800 PROTEIN"/>
    <property type="match status" value="1"/>
</dbReference>
<dbReference type="Pfam" id="PF03486">
    <property type="entry name" value="HI0933_like"/>
    <property type="match status" value="1"/>
</dbReference>
<dbReference type="Proteomes" id="UP000006671">
    <property type="component" value="Unassembled WGS sequence"/>
</dbReference>
<dbReference type="eggNOG" id="ENOG502QT7P">
    <property type="taxonomic scope" value="Eukaryota"/>
</dbReference>
<dbReference type="Gene3D" id="1.10.8.260">
    <property type="entry name" value="HI0933 insert domain-like"/>
    <property type="match status" value="1"/>
</dbReference>
<organism evidence="7">
    <name type="scientific">Naegleria gruberi</name>
    <name type="common">Amoeba</name>
    <dbReference type="NCBI Taxonomy" id="5762"/>
    <lineage>
        <taxon>Eukaryota</taxon>
        <taxon>Discoba</taxon>
        <taxon>Heterolobosea</taxon>
        <taxon>Tetramitia</taxon>
        <taxon>Eutetramitia</taxon>
        <taxon>Vahlkampfiidae</taxon>
        <taxon>Naegleria</taxon>
    </lineage>
</organism>
<evidence type="ECO:0000256" key="1">
    <source>
        <dbReference type="ARBA" id="ARBA00001974"/>
    </source>
</evidence>
<evidence type="ECO:0000313" key="6">
    <source>
        <dbReference type="EMBL" id="EFC48499.1"/>
    </source>
</evidence>
<dbReference type="EMBL" id="GG738851">
    <property type="protein sequence ID" value="EFC48499.1"/>
    <property type="molecule type" value="Genomic_DNA"/>
</dbReference>
<keyword evidence="7" id="KW-1185">Reference proteome</keyword>
<dbReference type="AlphaFoldDB" id="D2V4E4"/>
<dbReference type="OrthoDB" id="9930022at2759"/>
<dbReference type="PANTHER" id="PTHR42887">
    <property type="entry name" value="OS12G0638800 PROTEIN"/>
    <property type="match status" value="1"/>
</dbReference>
<reference evidence="6 7" key="1">
    <citation type="journal article" date="2010" name="Cell">
        <title>The genome of Naegleria gruberi illuminates early eukaryotic versatility.</title>
        <authorList>
            <person name="Fritz-Laylin L.K."/>
            <person name="Prochnik S.E."/>
            <person name="Ginger M.L."/>
            <person name="Dacks J.B."/>
            <person name="Carpenter M.L."/>
            <person name="Field M.C."/>
            <person name="Kuo A."/>
            <person name="Paredez A."/>
            <person name="Chapman J."/>
            <person name="Pham J."/>
            <person name="Shu S."/>
            <person name="Neupane R."/>
            <person name="Cipriano M."/>
            <person name="Mancuso J."/>
            <person name="Tu H."/>
            <person name="Salamov A."/>
            <person name="Lindquist E."/>
            <person name="Shapiro H."/>
            <person name="Lucas S."/>
            <person name="Grigoriev I.V."/>
            <person name="Cande W.Z."/>
            <person name="Fulton C."/>
            <person name="Rokhsar D.S."/>
            <person name="Dawson S.C."/>
        </authorList>
    </citation>
    <scope>NUCLEOTIDE SEQUENCE [LARGE SCALE GENOMIC DNA]</scope>
    <source>
        <strain evidence="6 7">NEG-M</strain>
    </source>
</reference>
<proteinExistence type="predicted"/>
<dbReference type="STRING" id="5762.D2V4E4"/>
<gene>
    <name evidence="6" type="ORF">NAEGRDRAFT_63696</name>
</gene>
<name>D2V4E4_NAEGR</name>
<dbReference type="OMA" id="RCNFTNM"/>
<dbReference type="InterPro" id="IPR004792">
    <property type="entry name" value="BaiN-like"/>
</dbReference>
<dbReference type="InParanoid" id="D2V4E4"/>
<dbReference type="VEuPathDB" id="AmoebaDB:NAEGRDRAFT_63696"/>
<dbReference type="SUPFAM" id="SSF160996">
    <property type="entry name" value="HI0933 insert domain-like"/>
    <property type="match status" value="1"/>
</dbReference>
<evidence type="ECO:0000256" key="2">
    <source>
        <dbReference type="ARBA" id="ARBA00022630"/>
    </source>
</evidence>
<evidence type="ECO:0000259" key="5">
    <source>
        <dbReference type="Pfam" id="PF22780"/>
    </source>
</evidence>
<dbReference type="RefSeq" id="XP_002681243.1">
    <property type="nucleotide sequence ID" value="XM_002681197.1"/>
</dbReference>
<dbReference type="Gene3D" id="3.50.50.60">
    <property type="entry name" value="FAD/NAD(P)-binding domain"/>
    <property type="match status" value="1"/>
</dbReference>
<dbReference type="InterPro" id="IPR055178">
    <property type="entry name" value="RsdA/BaiN/AoA(So)-like_dom"/>
</dbReference>
<keyword evidence="3" id="KW-0274">FAD</keyword>
<dbReference type="SUPFAM" id="SSF51905">
    <property type="entry name" value="FAD/NAD(P)-binding domain"/>
    <property type="match status" value="1"/>
</dbReference>
<feature type="domain" description="RsdA/BaiN/AoA(So)-like Rossmann fold-like" evidence="4">
    <location>
        <begin position="63"/>
        <end position="544"/>
    </location>
</feature>
<dbReference type="GeneID" id="8849831"/>
<keyword evidence="2" id="KW-0285">Flavoprotein</keyword>
<dbReference type="Gene3D" id="2.40.30.10">
    <property type="entry name" value="Translation factors"/>
    <property type="match status" value="1"/>
</dbReference>